<keyword evidence="4" id="KW-1185">Reference proteome</keyword>
<keyword evidence="1" id="KW-0472">Membrane</keyword>
<evidence type="ECO:0000313" key="4">
    <source>
        <dbReference type="Proteomes" id="UP000031838"/>
    </source>
</evidence>
<dbReference type="GO" id="GO:0016020">
    <property type="term" value="C:membrane"/>
    <property type="evidence" value="ECO:0007669"/>
    <property type="project" value="TreeGrafter"/>
</dbReference>
<dbReference type="KEGG" id="bgp:BGL_2c19180"/>
<dbReference type="AlphaFoldDB" id="A0A0B6S6C7"/>
<dbReference type="RefSeq" id="WP_042628327.1">
    <property type="nucleotide sequence ID" value="NZ_CP002581.1"/>
</dbReference>
<reference evidence="4" key="1">
    <citation type="submission" date="2011-03" db="EMBL/GenBank/DDBJ databases">
        <authorList>
            <person name="Voget S."/>
            <person name="Streit W.R."/>
            <person name="Jaeger K.E."/>
            <person name="Daniel R."/>
        </authorList>
    </citation>
    <scope>NUCLEOTIDE SEQUENCE [LARGE SCALE GENOMIC DNA]</scope>
    <source>
        <strain evidence="4">PG1</strain>
    </source>
</reference>
<feature type="transmembrane region" description="Helical" evidence="1">
    <location>
        <begin position="85"/>
        <end position="105"/>
    </location>
</feature>
<feature type="transmembrane region" description="Helical" evidence="1">
    <location>
        <begin position="48"/>
        <end position="65"/>
    </location>
</feature>
<organism evidence="3 4">
    <name type="scientific">Burkholderia plantarii</name>
    <dbReference type="NCBI Taxonomy" id="41899"/>
    <lineage>
        <taxon>Bacteria</taxon>
        <taxon>Pseudomonadati</taxon>
        <taxon>Pseudomonadota</taxon>
        <taxon>Betaproteobacteria</taxon>
        <taxon>Burkholderiales</taxon>
        <taxon>Burkholderiaceae</taxon>
        <taxon>Burkholderia</taxon>
    </lineage>
</organism>
<keyword evidence="3" id="KW-0012">Acyltransferase</keyword>
<dbReference type="OrthoDB" id="9767863at2"/>
<protein>
    <submittedName>
        <fullName evidence="3">Acyltransferase</fullName>
    </submittedName>
</protein>
<dbReference type="InterPro" id="IPR002656">
    <property type="entry name" value="Acyl_transf_3_dom"/>
</dbReference>
<dbReference type="EMBL" id="CP002581">
    <property type="protein sequence ID" value="AJK49984.1"/>
    <property type="molecule type" value="Genomic_DNA"/>
</dbReference>
<sequence>MSTPPPAAGARPRDNFDAIRLAAALTVLYGHAFPLTGGTLPPMFGNEVASLAVKVFFVISGYLVIESWRRDPSPGRYLQRRMLRIFPGLAVNVLSCAFVLGPLVSTLPLGDYLRSPLLPRYLENILLRPASLLPGVFHALPYPDAVNGSLWTLPVEFGMYLATPLLVLRGGGQPTRILAGCLALCAASLYLLRIEQLDLAGHGRAILDAFDVAPYFLLGAAWRIVAPRSLLKPQVAMLLLPVPMLVPGGGFAYELGLLLILPYATLSLALARPAALGWAGRLGDFSYGIYIYAFPVQQAVALGFHTDRDPLLNAALSMPPTLLLAALSWHGVEKRFLRLKPRGSPARTEAANAGPIAG</sequence>
<feature type="transmembrane region" description="Helical" evidence="1">
    <location>
        <begin position="311"/>
        <end position="332"/>
    </location>
</feature>
<evidence type="ECO:0000256" key="1">
    <source>
        <dbReference type="SAM" id="Phobius"/>
    </source>
</evidence>
<feature type="transmembrane region" description="Helical" evidence="1">
    <location>
        <begin position="205"/>
        <end position="225"/>
    </location>
</feature>
<feature type="transmembrane region" description="Helical" evidence="1">
    <location>
        <begin position="245"/>
        <end position="266"/>
    </location>
</feature>
<feature type="transmembrane region" description="Helical" evidence="1">
    <location>
        <begin position="174"/>
        <end position="193"/>
    </location>
</feature>
<evidence type="ECO:0000259" key="2">
    <source>
        <dbReference type="Pfam" id="PF01757"/>
    </source>
</evidence>
<accession>A0A0B6S6C7</accession>
<proteinExistence type="predicted"/>
<keyword evidence="1" id="KW-1133">Transmembrane helix</keyword>
<reference evidence="3 4" key="2">
    <citation type="journal article" date="2016" name="Appl. Microbiol. Biotechnol.">
        <title>Mutations improving production and secretion of extracellular lipase by Burkholderia glumae PG1.</title>
        <authorList>
            <person name="Knapp A."/>
            <person name="Voget S."/>
            <person name="Gao R."/>
            <person name="Zaburannyi N."/>
            <person name="Krysciak D."/>
            <person name="Breuer M."/>
            <person name="Hauer B."/>
            <person name="Streit W.R."/>
            <person name="Muller R."/>
            <person name="Daniel R."/>
            <person name="Jaeger K.E."/>
        </authorList>
    </citation>
    <scope>NUCLEOTIDE SEQUENCE [LARGE SCALE GENOMIC DNA]</scope>
    <source>
        <strain evidence="3 4">PG1</strain>
    </source>
</reference>
<dbReference type="Pfam" id="PF01757">
    <property type="entry name" value="Acyl_transf_3"/>
    <property type="match status" value="1"/>
</dbReference>
<dbReference type="HOGENOM" id="CLU_005679_0_1_4"/>
<dbReference type="GO" id="GO:0000271">
    <property type="term" value="P:polysaccharide biosynthetic process"/>
    <property type="evidence" value="ECO:0007669"/>
    <property type="project" value="TreeGrafter"/>
</dbReference>
<dbReference type="PANTHER" id="PTHR23028">
    <property type="entry name" value="ACETYLTRANSFERASE"/>
    <property type="match status" value="1"/>
</dbReference>
<evidence type="ECO:0000313" key="3">
    <source>
        <dbReference type="EMBL" id="AJK49984.1"/>
    </source>
</evidence>
<gene>
    <name evidence="3" type="ORF">BGL_2c19180</name>
</gene>
<dbReference type="Proteomes" id="UP000031838">
    <property type="component" value="Chromosome 2"/>
</dbReference>
<name>A0A0B6S6C7_BURPL</name>
<feature type="transmembrane region" description="Helical" evidence="1">
    <location>
        <begin position="150"/>
        <end position="168"/>
    </location>
</feature>
<dbReference type="GO" id="GO:0016747">
    <property type="term" value="F:acyltransferase activity, transferring groups other than amino-acyl groups"/>
    <property type="evidence" value="ECO:0007669"/>
    <property type="project" value="InterPro"/>
</dbReference>
<dbReference type="InterPro" id="IPR050879">
    <property type="entry name" value="Acyltransferase_3"/>
</dbReference>
<feature type="domain" description="Acyltransferase 3" evidence="2">
    <location>
        <begin position="15"/>
        <end position="328"/>
    </location>
</feature>
<dbReference type="PANTHER" id="PTHR23028:SF53">
    <property type="entry name" value="ACYL_TRANSF_3 DOMAIN-CONTAINING PROTEIN"/>
    <property type="match status" value="1"/>
</dbReference>
<keyword evidence="3" id="KW-0808">Transferase</keyword>
<keyword evidence="1" id="KW-0812">Transmembrane</keyword>